<dbReference type="GO" id="GO:1901135">
    <property type="term" value="P:carbohydrate derivative metabolic process"/>
    <property type="evidence" value="ECO:0007669"/>
    <property type="project" value="UniProtKB-ARBA"/>
</dbReference>
<proteinExistence type="predicted"/>
<dbReference type="SUPFAM" id="SSF53756">
    <property type="entry name" value="UDP-Glycosyltransferase/glycogen phosphorylase"/>
    <property type="match status" value="1"/>
</dbReference>
<evidence type="ECO:0000259" key="2">
    <source>
        <dbReference type="Pfam" id="PF13439"/>
    </source>
</evidence>
<dbReference type="PANTHER" id="PTHR12526:SF638">
    <property type="entry name" value="SPORE COAT PROTEIN SA"/>
    <property type="match status" value="1"/>
</dbReference>
<dbReference type="AlphaFoldDB" id="A0A1A9ESR5"/>
<dbReference type="STRING" id="1821621.A8C75_01230"/>
<keyword evidence="3" id="KW-0808">Transferase</keyword>
<evidence type="ECO:0000313" key="3">
    <source>
        <dbReference type="EMBL" id="ANG61214.1"/>
    </source>
</evidence>
<organism evidence="3 4">
    <name type="scientific">Marinobacterium aestuarii</name>
    <dbReference type="NCBI Taxonomy" id="1821621"/>
    <lineage>
        <taxon>Bacteria</taxon>
        <taxon>Pseudomonadati</taxon>
        <taxon>Pseudomonadota</taxon>
        <taxon>Gammaproteobacteria</taxon>
        <taxon>Oceanospirillales</taxon>
        <taxon>Oceanospirillaceae</taxon>
        <taxon>Marinobacterium</taxon>
    </lineage>
</organism>
<feature type="domain" description="Glycosyl transferase family 1" evidence="1">
    <location>
        <begin position="191"/>
        <end position="341"/>
    </location>
</feature>
<dbReference type="GO" id="GO:0016757">
    <property type="term" value="F:glycosyltransferase activity"/>
    <property type="evidence" value="ECO:0007669"/>
    <property type="project" value="InterPro"/>
</dbReference>
<protein>
    <submittedName>
        <fullName evidence="3">Glycosyl transferase</fullName>
    </submittedName>
</protein>
<dbReference type="RefSeq" id="WP_067376955.1">
    <property type="nucleotide sequence ID" value="NZ_CP015839.1"/>
</dbReference>
<evidence type="ECO:0000313" key="4">
    <source>
        <dbReference type="Proteomes" id="UP000078070"/>
    </source>
</evidence>
<dbReference type="Pfam" id="PF13439">
    <property type="entry name" value="Glyco_transf_4"/>
    <property type="match status" value="1"/>
</dbReference>
<dbReference type="OrthoDB" id="8523124at2"/>
<dbReference type="Pfam" id="PF00534">
    <property type="entry name" value="Glycos_transf_1"/>
    <property type="match status" value="1"/>
</dbReference>
<dbReference type="PANTHER" id="PTHR12526">
    <property type="entry name" value="GLYCOSYLTRANSFERASE"/>
    <property type="match status" value="1"/>
</dbReference>
<name>A0A1A9ESR5_9GAMM</name>
<accession>A0A1A9ESR5</accession>
<dbReference type="InterPro" id="IPR028098">
    <property type="entry name" value="Glyco_trans_4-like_N"/>
</dbReference>
<dbReference type="CDD" id="cd03819">
    <property type="entry name" value="GT4_WavL-like"/>
    <property type="match status" value="1"/>
</dbReference>
<evidence type="ECO:0000259" key="1">
    <source>
        <dbReference type="Pfam" id="PF00534"/>
    </source>
</evidence>
<dbReference type="KEGG" id="mars:A8C75_01230"/>
<keyword evidence="4" id="KW-1185">Reference proteome</keyword>
<dbReference type="Gene3D" id="3.40.50.2000">
    <property type="entry name" value="Glycogen Phosphorylase B"/>
    <property type="match status" value="2"/>
</dbReference>
<feature type="domain" description="Glycosyltransferase subfamily 4-like N-terminal" evidence="2">
    <location>
        <begin position="13"/>
        <end position="165"/>
    </location>
</feature>
<gene>
    <name evidence="3" type="ORF">A8C75_01230</name>
</gene>
<dbReference type="Proteomes" id="UP000078070">
    <property type="component" value="Chromosome"/>
</dbReference>
<reference evidence="3 4" key="2">
    <citation type="journal article" date="2018" name="Int. J. Syst. Evol. Microbiol.">
        <title>Marinobacterium aestuarii sp. nov., a benzene-degrading marine bacterium isolated from estuary sediment.</title>
        <authorList>
            <person name="Bae S.S."/>
            <person name="Jung J."/>
            <person name="Chung D."/>
            <person name="Baek K."/>
        </authorList>
    </citation>
    <scope>NUCLEOTIDE SEQUENCE [LARGE SCALE GENOMIC DNA]</scope>
    <source>
        <strain evidence="3 4">ST58-10</strain>
    </source>
</reference>
<sequence>MKVVQLLPALQGGGVEKGTLEVARALVEQGHESIVISAGGRLVEPLEREGSRHLCWDLGRKSPWTLRNIWALRRWLREEKPDILHLRSRMPAWVAWHAWKGLPEDSRPHLVTTVHGLHSVSGYSAVMCRGERVIAVSKTVEGYIRDNYPQTDMSRVRRIYRGIDPLEFPHGYRPEPAWLERWTSEYPALVGKRVLTLPGRLTRLKGHNDFIDLMQVLKTAGMPVHGLIVGAEDPKRQAYAQEIRTRIEALDLGADITLTGGRDDIRDIYALSDLVLSLSTKPESFGRTVAEALSLGVPVAGYAHGGVGEILAALYPAGAVPLGDMDALAGTVKTLLDGGERPAGNTVFLQSTMLEQTLAVYRELCP</sequence>
<reference evidence="4" key="1">
    <citation type="submission" date="2016-05" db="EMBL/GenBank/DDBJ databases">
        <authorList>
            <person name="Baek K."/>
            <person name="Yang S.-J."/>
        </authorList>
    </citation>
    <scope>NUCLEOTIDE SEQUENCE [LARGE SCALE GENOMIC DNA]</scope>
    <source>
        <strain evidence="4">ST58-10</strain>
    </source>
</reference>
<dbReference type="EMBL" id="CP015839">
    <property type="protein sequence ID" value="ANG61214.1"/>
    <property type="molecule type" value="Genomic_DNA"/>
</dbReference>
<dbReference type="InterPro" id="IPR001296">
    <property type="entry name" value="Glyco_trans_1"/>
</dbReference>